<dbReference type="RefSeq" id="WP_183068635.1">
    <property type="nucleotide sequence ID" value="NZ_CP102514.1"/>
</dbReference>
<dbReference type="SUPFAM" id="SSF51261">
    <property type="entry name" value="Duplicated hybrid motif"/>
    <property type="match status" value="1"/>
</dbReference>
<evidence type="ECO:0000256" key="2">
    <source>
        <dbReference type="SAM" id="MobiDB-lite"/>
    </source>
</evidence>
<dbReference type="GeneID" id="95576745"/>
<dbReference type="InterPro" id="IPR016047">
    <property type="entry name" value="M23ase_b-sheet_dom"/>
</dbReference>
<feature type="chain" id="PRO_5045425705" evidence="3">
    <location>
        <begin position="19"/>
        <end position="199"/>
    </location>
</feature>
<evidence type="ECO:0000256" key="3">
    <source>
        <dbReference type="SAM" id="SignalP"/>
    </source>
</evidence>
<evidence type="ECO:0000256" key="1">
    <source>
        <dbReference type="ARBA" id="ARBA00022729"/>
    </source>
</evidence>
<organism evidence="5 6">
    <name type="scientific">Streptomyces yangpuensis</name>
    <dbReference type="NCBI Taxonomy" id="1648182"/>
    <lineage>
        <taxon>Bacteria</taxon>
        <taxon>Bacillati</taxon>
        <taxon>Actinomycetota</taxon>
        <taxon>Actinomycetes</taxon>
        <taxon>Kitasatosporales</taxon>
        <taxon>Streptomycetaceae</taxon>
        <taxon>Streptomyces</taxon>
    </lineage>
</organism>
<dbReference type="PANTHER" id="PTHR21666">
    <property type="entry name" value="PEPTIDASE-RELATED"/>
    <property type="match status" value="1"/>
</dbReference>
<dbReference type="Pfam" id="PF01551">
    <property type="entry name" value="Peptidase_M23"/>
    <property type="match status" value="1"/>
</dbReference>
<feature type="domain" description="M23ase beta-sheet core" evidence="4">
    <location>
        <begin position="61"/>
        <end position="153"/>
    </location>
</feature>
<evidence type="ECO:0000313" key="6">
    <source>
        <dbReference type="Proteomes" id="UP001057738"/>
    </source>
</evidence>
<evidence type="ECO:0000259" key="4">
    <source>
        <dbReference type="Pfam" id="PF01551"/>
    </source>
</evidence>
<dbReference type="PANTHER" id="PTHR21666:SF289">
    <property type="entry name" value="L-ALA--D-GLU ENDOPEPTIDASE"/>
    <property type="match status" value="1"/>
</dbReference>
<protein>
    <submittedName>
        <fullName evidence="5">M23 family metallopeptidase</fullName>
    </submittedName>
</protein>
<keyword evidence="1 3" id="KW-0732">Signal</keyword>
<dbReference type="Proteomes" id="UP001057738">
    <property type="component" value="Chromosome"/>
</dbReference>
<feature type="signal peptide" evidence="3">
    <location>
        <begin position="1"/>
        <end position="18"/>
    </location>
</feature>
<feature type="region of interest" description="Disordered" evidence="2">
    <location>
        <begin position="161"/>
        <end position="199"/>
    </location>
</feature>
<reference evidence="5" key="1">
    <citation type="submission" date="2022-08" db="EMBL/GenBank/DDBJ databases">
        <authorList>
            <person name="Tian L."/>
        </authorList>
    </citation>
    <scope>NUCLEOTIDE SEQUENCE</scope>
    <source>
        <strain evidence="5">CM253</strain>
    </source>
</reference>
<dbReference type="Gene3D" id="2.70.70.10">
    <property type="entry name" value="Glucose Permease (Domain IIA)"/>
    <property type="match status" value="1"/>
</dbReference>
<keyword evidence="6" id="KW-1185">Reference proteome</keyword>
<dbReference type="CDD" id="cd12797">
    <property type="entry name" value="M23_peptidase"/>
    <property type="match status" value="1"/>
</dbReference>
<proteinExistence type="predicted"/>
<dbReference type="EMBL" id="CP102514">
    <property type="protein sequence ID" value="UUY50164.1"/>
    <property type="molecule type" value="Genomic_DNA"/>
</dbReference>
<gene>
    <name evidence="5" type="ORF">NRK68_24835</name>
</gene>
<sequence>MTTLLLSLLLALSQAALAAQPPLPSLPSLPSRPALPAVRPLPAPLSVARWWDPPPTPYAAGHRGVDLAAPVGAELRAVAAGRVHHAGQVAGRGVLSLALPNGLRTTYEPVRPLVTEGEEVSAGQVVAVLTEGSHCPGPCLHWGLLAGEAYLNPLTLLARPTPRLLPDPGPAGAPEGAAAGGDAGLSPGPPAGRWPGPSP</sequence>
<accession>A0ABY5Q1K7</accession>
<feature type="compositionally biased region" description="Pro residues" evidence="2">
    <location>
        <begin position="187"/>
        <end position="199"/>
    </location>
</feature>
<name>A0ABY5Q1K7_9ACTN</name>
<dbReference type="InterPro" id="IPR011055">
    <property type="entry name" value="Dup_hybrid_motif"/>
</dbReference>
<evidence type="ECO:0000313" key="5">
    <source>
        <dbReference type="EMBL" id="UUY50164.1"/>
    </source>
</evidence>
<dbReference type="InterPro" id="IPR050570">
    <property type="entry name" value="Cell_wall_metabolism_enzyme"/>
</dbReference>